<dbReference type="RefSeq" id="YP_009846868.1">
    <property type="nucleotide sequence ID" value="NC_048772.1"/>
</dbReference>
<dbReference type="EMBL" id="MK813941">
    <property type="protein sequence ID" value="QEG08784.1"/>
    <property type="molecule type" value="Genomic_DNA"/>
</dbReference>
<evidence type="ECO:0000313" key="2">
    <source>
        <dbReference type="Proteomes" id="UP000325103"/>
    </source>
</evidence>
<sequence length="54" mass="6469">MYLTEDNYEWYPDFMDEIVIKIKGTSDQIYLTRSDLQDMLQSLDEDEEDLDGNN</sequence>
<protein>
    <submittedName>
        <fullName evidence="1">Uncharacterized protein</fullName>
    </submittedName>
</protein>
<dbReference type="GeneID" id="55617240"/>
<accession>A0A5B9N4D6</accession>
<dbReference type="Proteomes" id="UP000325103">
    <property type="component" value="Segment"/>
</dbReference>
<dbReference type="KEGG" id="vg:55617240"/>
<reference evidence="1 2" key="1">
    <citation type="submission" date="2019-04" db="EMBL/GenBank/DDBJ databases">
        <title>Nine Novel Phages from a Plateau Lake in Southwest China Provide Insights into Aeromonas Phage Diversity.</title>
        <authorList>
            <person name="Xiao W."/>
            <person name="Bai M."/>
            <person name="Wang Y."/>
            <person name="Cui X."/>
        </authorList>
    </citation>
    <scope>NUCLEOTIDE SEQUENCE [LARGE SCALE GENOMIC DNA]</scope>
</reference>
<gene>
    <name evidence="1" type="primary">4L372XY_069</name>
</gene>
<name>A0A5B9N4D6_9CAUD</name>
<organism evidence="1 2">
    <name type="scientific">Aeromonas phage 4L372XY</name>
    <dbReference type="NCBI Taxonomy" id="2588520"/>
    <lineage>
        <taxon>Viruses</taxon>
        <taxon>Duplodnaviria</taxon>
        <taxon>Heunggongvirae</taxon>
        <taxon>Uroviricota</taxon>
        <taxon>Caudoviricetes</taxon>
        <taxon>Plateaulakevirus</taxon>
        <taxon>Plateaulakevirus pv4L372XY</taxon>
    </lineage>
</organism>
<keyword evidence="2" id="KW-1185">Reference proteome</keyword>
<evidence type="ECO:0000313" key="1">
    <source>
        <dbReference type="EMBL" id="QEG08784.1"/>
    </source>
</evidence>
<proteinExistence type="predicted"/>